<evidence type="ECO:0000256" key="1">
    <source>
        <dbReference type="ARBA" id="ARBA00001554"/>
    </source>
</evidence>
<dbReference type="GO" id="GO:0008124">
    <property type="term" value="F:4-alpha-hydroxytetrahydrobiopterin dehydratase activity"/>
    <property type="evidence" value="ECO:0007669"/>
    <property type="project" value="UniProtKB-EC"/>
</dbReference>
<dbReference type="CDD" id="cd00488">
    <property type="entry name" value="PCD_DCoH"/>
    <property type="match status" value="1"/>
</dbReference>
<dbReference type="Pfam" id="PF01329">
    <property type="entry name" value="Pterin_4a"/>
    <property type="match status" value="1"/>
</dbReference>
<accession>A0A3G9IWQ6</accession>
<dbReference type="EMBL" id="AP019308">
    <property type="protein sequence ID" value="BBH23290.1"/>
    <property type="molecule type" value="Genomic_DNA"/>
</dbReference>
<evidence type="ECO:0000313" key="5">
    <source>
        <dbReference type="EMBL" id="BBH23290.1"/>
    </source>
</evidence>
<dbReference type="Proteomes" id="UP000275368">
    <property type="component" value="Chromosome"/>
</dbReference>
<gene>
    <name evidence="5" type="primary">dcoH</name>
    <name evidence="5" type="ORF">Back11_46350</name>
</gene>
<evidence type="ECO:0000313" key="6">
    <source>
        <dbReference type="Proteomes" id="UP000275368"/>
    </source>
</evidence>
<organism evidence="5 6">
    <name type="scientific">Paenibacillus baekrokdamisoli</name>
    <dbReference type="NCBI Taxonomy" id="1712516"/>
    <lineage>
        <taxon>Bacteria</taxon>
        <taxon>Bacillati</taxon>
        <taxon>Bacillota</taxon>
        <taxon>Bacilli</taxon>
        <taxon>Bacillales</taxon>
        <taxon>Paenibacillaceae</taxon>
        <taxon>Paenibacillus</taxon>
    </lineage>
</organism>
<dbReference type="PANTHER" id="PTHR12599:SF0">
    <property type="entry name" value="PTERIN-4-ALPHA-CARBINOLAMINE DEHYDRATASE"/>
    <property type="match status" value="1"/>
</dbReference>
<reference evidence="5 6" key="1">
    <citation type="submission" date="2018-11" db="EMBL/GenBank/DDBJ databases">
        <title>Complete genome sequence of Paenibacillus baekrokdamisoli strain KCTC 33723.</title>
        <authorList>
            <person name="Kang S.W."/>
            <person name="Lee K.C."/>
            <person name="Kim K.K."/>
            <person name="Kim J.S."/>
            <person name="Kim D.S."/>
            <person name="Ko S.H."/>
            <person name="Yang S.H."/>
            <person name="Lee J.S."/>
        </authorList>
    </citation>
    <scope>NUCLEOTIDE SEQUENCE [LARGE SCALE GENOMIC DNA]</scope>
    <source>
        <strain evidence="5 6">KCTC 33723</strain>
    </source>
</reference>
<evidence type="ECO:0000256" key="2">
    <source>
        <dbReference type="ARBA" id="ARBA00006472"/>
    </source>
</evidence>
<evidence type="ECO:0000256" key="4">
    <source>
        <dbReference type="ARBA" id="ARBA00023239"/>
    </source>
</evidence>
<comment type="catalytic activity">
    <reaction evidence="1">
        <text>(4aS,6R)-4a-hydroxy-L-erythro-5,6,7,8-tetrahydrobiopterin = (6R)-L-erythro-6,7-dihydrobiopterin + H2O</text>
        <dbReference type="Rhea" id="RHEA:11920"/>
        <dbReference type="ChEBI" id="CHEBI:15377"/>
        <dbReference type="ChEBI" id="CHEBI:15642"/>
        <dbReference type="ChEBI" id="CHEBI:43120"/>
        <dbReference type="EC" id="4.2.1.96"/>
    </reaction>
</comment>
<sequence>MSRMEKMSLAAADERIAAIEGWIRDDDKWMQGSYRFAAFTDAIAFVGKVADIAEALNHHPFIGIDFKKVTLRLTTWSAGGLTELDMKSADQYNDVYRSFMGK</sequence>
<dbReference type="SUPFAM" id="SSF55248">
    <property type="entry name" value="PCD-like"/>
    <property type="match status" value="1"/>
</dbReference>
<evidence type="ECO:0000256" key="3">
    <source>
        <dbReference type="ARBA" id="ARBA00013252"/>
    </source>
</evidence>
<dbReference type="PANTHER" id="PTHR12599">
    <property type="entry name" value="PTERIN-4-ALPHA-CARBINOLAMINE DEHYDRATASE"/>
    <property type="match status" value="1"/>
</dbReference>
<name>A0A3G9IWQ6_9BACL</name>
<proteinExistence type="inferred from homology"/>
<dbReference type="GO" id="GO:0006729">
    <property type="term" value="P:tetrahydrobiopterin biosynthetic process"/>
    <property type="evidence" value="ECO:0007669"/>
    <property type="project" value="InterPro"/>
</dbReference>
<protein>
    <recommendedName>
        <fullName evidence="3">4a-hydroxytetrahydrobiopterin dehydratase</fullName>
        <ecNumber evidence="3">4.2.1.96</ecNumber>
    </recommendedName>
</protein>
<dbReference type="EC" id="4.2.1.96" evidence="3"/>
<keyword evidence="6" id="KW-1185">Reference proteome</keyword>
<dbReference type="InterPro" id="IPR036428">
    <property type="entry name" value="PCD_sf"/>
</dbReference>
<dbReference type="NCBIfam" id="NF002017">
    <property type="entry name" value="PRK00823.1-2"/>
    <property type="match status" value="1"/>
</dbReference>
<dbReference type="InterPro" id="IPR001533">
    <property type="entry name" value="Pterin_deHydtase"/>
</dbReference>
<keyword evidence="4" id="KW-0456">Lyase</keyword>
<dbReference type="Gene3D" id="3.30.1360.20">
    <property type="entry name" value="Transcriptional coactivator/pterin dehydratase"/>
    <property type="match status" value="1"/>
</dbReference>
<dbReference type="AlphaFoldDB" id="A0A3G9IWQ6"/>
<dbReference type="KEGG" id="pbk:Back11_46350"/>
<comment type="similarity">
    <text evidence="2">Belongs to the pterin-4-alpha-carbinolamine dehydratase family.</text>
</comment>